<evidence type="ECO:0000256" key="4">
    <source>
        <dbReference type="ARBA" id="ARBA00023163"/>
    </source>
</evidence>
<name>A0ABT4UQP6_9PSEU</name>
<dbReference type="Gene3D" id="6.10.140.850">
    <property type="match status" value="1"/>
</dbReference>
<reference evidence="6 7" key="1">
    <citation type="submission" date="2022-11" db="EMBL/GenBank/DDBJ databases">
        <title>Draft genome sequence of Saccharopolyspora sp. WRP15-2 isolated from rhizosphere soils of wild rice in Thailand.</title>
        <authorList>
            <person name="Duangmal K."/>
            <person name="Kammanee S."/>
            <person name="Muangham S."/>
        </authorList>
    </citation>
    <scope>NUCLEOTIDE SEQUENCE [LARGE SCALE GENOMIC DNA]</scope>
    <source>
        <strain evidence="6 7">WRP15-2</strain>
    </source>
</reference>
<dbReference type="Pfam" id="PF03965">
    <property type="entry name" value="Penicillinase_R"/>
    <property type="match status" value="1"/>
</dbReference>
<dbReference type="Gene3D" id="1.10.10.10">
    <property type="entry name" value="Winged helix-like DNA-binding domain superfamily/Winged helix DNA-binding domain"/>
    <property type="match status" value="1"/>
</dbReference>
<keyword evidence="2" id="KW-0805">Transcription regulation</keyword>
<proteinExistence type="inferred from homology"/>
<evidence type="ECO:0000256" key="2">
    <source>
        <dbReference type="ARBA" id="ARBA00023015"/>
    </source>
</evidence>
<evidence type="ECO:0000313" key="7">
    <source>
        <dbReference type="Proteomes" id="UP001210380"/>
    </source>
</evidence>
<dbReference type="Proteomes" id="UP001210380">
    <property type="component" value="Unassembled WGS sequence"/>
</dbReference>
<sequence length="142" mass="15295">MGRDDAAGADGEPQGAQRRRSGELSALVLDVLRQAEAALPPGEVRDRLNSAGAGELAYTTVVTILSRLHAQGLVERYRTGRAYAYVAVTDTAKLAARKMRKVLDSETDRDAVLTRFVGDLSPDDERVLRELLAGDAGSVDDR</sequence>
<dbReference type="InterPro" id="IPR036390">
    <property type="entry name" value="WH_DNA-bd_sf"/>
</dbReference>
<keyword evidence="7" id="KW-1185">Reference proteome</keyword>
<comment type="similarity">
    <text evidence="1">Belongs to the BlaI transcriptional regulatory family.</text>
</comment>
<evidence type="ECO:0000256" key="3">
    <source>
        <dbReference type="ARBA" id="ARBA00023125"/>
    </source>
</evidence>
<feature type="region of interest" description="Disordered" evidence="5">
    <location>
        <begin position="1"/>
        <end position="22"/>
    </location>
</feature>
<dbReference type="InterPro" id="IPR036388">
    <property type="entry name" value="WH-like_DNA-bd_sf"/>
</dbReference>
<organism evidence="6 7">
    <name type="scientific">Saccharopolyspora oryzae</name>
    <dbReference type="NCBI Taxonomy" id="2997343"/>
    <lineage>
        <taxon>Bacteria</taxon>
        <taxon>Bacillati</taxon>
        <taxon>Actinomycetota</taxon>
        <taxon>Actinomycetes</taxon>
        <taxon>Pseudonocardiales</taxon>
        <taxon>Pseudonocardiaceae</taxon>
        <taxon>Saccharopolyspora</taxon>
    </lineage>
</organism>
<protein>
    <submittedName>
        <fullName evidence="6">BlaI/MecI/CopY family transcriptional regulator</fullName>
    </submittedName>
</protein>
<dbReference type="SUPFAM" id="SSF46785">
    <property type="entry name" value="Winged helix' DNA-binding domain"/>
    <property type="match status" value="1"/>
</dbReference>
<dbReference type="EMBL" id="JAQGLA010000001">
    <property type="protein sequence ID" value="MDA3624044.1"/>
    <property type="molecule type" value="Genomic_DNA"/>
</dbReference>
<keyword evidence="4" id="KW-0804">Transcription</keyword>
<comment type="caution">
    <text evidence="6">The sequence shown here is derived from an EMBL/GenBank/DDBJ whole genome shotgun (WGS) entry which is preliminary data.</text>
</comment>
<evidence type="ECO:0000256" key="5">
    <source>
        <dbReference type="SAM" id="MobiDB-lite"/>
    </source>
</evidence>
<gene>
    <name evidence="6" type="ORF">OU415_01270</name>
</gene>
<keyword evidence="3" id="KW-0238">DNA-binding</keyword>
<evidence type="ECO:0000256" key="1">
    <source>
        <dbReference type="ARBA" id="ARBA00011046"/>
    </source>
</evidence>
<dbReference type="InterPro" id="IPR005650">
    <property type="entry name" value="BlaI_family"/>
</dbReference>
<accession>A0ABT4UQP6</accession>
<dbReference type="RefSeq" id="WP_270946610.1">
    <property type="nucleotide sequence ID" value="NZ_JAQGLA010000001.1"/>
</dbReference>
<evidence type="ECO:0000313" key="6">
    <source>
        <dbReference type="EMBL" id="MDA3624044.1"/>
    </source>
</evidence>